<dbReference type="OMA" id="ERTMECG"/>
<dbReference type="RefSeq" id="XP_008074299.1">
    <property type="nucleotide sequence ID" value="XM_008076108.1"/>
</dbReference>
<dbReference type="GeneID" id="19879160"/>
<evidence type="ECO:0000313" key="2">
    <source>
        <dbReference type="EMBL" id="ELA47181.1"/>
    </source>
</evidence>
<sequence>MFNENTIASLLTSLEQLTTQPTHSKHDLKRLKYTKIALAVLSKQLKGPLNTSLQAHLKKYISLPVHTDSTVIKVNNDLVLEEMKRYAKKLKTKAIEFDGCLEKDKAHVERLQMGMVYNVNRTDENVKGAGERTMECGGWFVGSFVVFVVVYVVVRML</sequence>
<reference evidence="3" key="1">
    <citation type="submission" date="2011-03" db="EMBL/GenBank/DDBJ databases">
        <title>The genome sequence of Vavraia culicis strain floridensis.</title>
        <authorList>
            <consortium name="The Broad Institute Genome Sequencing Platform"/>
            <person name="Cuomo C."/>
            <person name="Becnel J."/>
            <person name="Sanscrainte N."/>
            <person name="Young S.K."/>
            <person name="Zeng Q."/>
            <person name="Gargeya S."/>
            <person name="Fitzgerald M."/>
            <person name="Haas B."/>
            <person name="Abouelleil A."/>
            <person name="Alvarado L."/>
            <person name="Arachchi H.M."/>
            <person name="Berlin A."/>
            <person name="Chapman S.B."/>
            <person name="Gearin G."/>
            <person name="Goldberg J."/>
            <person name="Griggs A."/>
            <person name="Gujja S."/>
            <person name="Hansen M."/>
            <person name="Heiman D."/>
            <person name="Howarth C."/>
            <person name="Larimer J."/>
            <person name="Lui A."/>
            <person name="MacDonald P.J.P."/>
            <person name="McCowen C."/>
            <person name="Montmayeur A."/>
            <person name="Murphy C."/>
            <person name="Neiman D."/>
            <person name="Pearson M."/>
            <person name="Priest M."/>
            <person name="Roberts A."/>
            <person name="Saif S."/>
            <person name="Shea T."/>
            <person name="Sisk P."/>
            <person name="Stolte C."/>
            <person name="Sykes S."/>
            <person name="Wortman J."/>
            <person name="Nusbaum C."/>
            <person name="Birren B."/>
        </authorList>
    </citation>
    <scope>NUCLEOTIDE SEQUENCE [LARGE SCALE GENOMIC DNA]</scope>
    <source>
        <strain evidence="3">floridensis</strain>
    </source>
</reference>
<keyword evidence="1" id="KW-0472">Membrane</keyword>
<organism evidence="2 3">
    <name type="scientific">Vavraia culicis (isolate floridensis)</name>
    <name type="common">Microsporidian parasite</name>
    <dbReference type="NCBI Taxonomy" id="948595"/>
    <lineage>
        <taxon>Eukaryota</taxon>
        <taxon>Fungi</taxon>
        <taxon>Fungi incertae sedis</taxon>
        <taxon>Microsporidia</taxon>
        <taxon>Pleistophoridae</taxon>
        <taxon>Vavraia</taxon>
    </lineage>
</organism>
<protein>
    <submittedName>
        <fullName evidence="2">Uncharacterized protein</fullName>
    </submittedName>
</protein>
<gene>
    <name evidence="2" type="ORF">VCUG_01281</name>
</gene>
<dbReference type="Proteomes" id="UP000011081">
    <property type="component" value="Unassembled WGS sequence"/>
</dbReference>
<dbReference type="VEuPathDB" id="MicrosporidiaDB:VCUG_01281"/>
<keyword evidence="1" id="KW-0812">Transmembrane</keyword>
<evidence type="ECO:0000313" key="3">
    <source>
        <dbReference type="Proteomes" id="UP000011081"/>
    </source>
</evidence>
<dbReference type="AlphaFoldDB" id="L2GU34"/>
<keyword evidence="1" id="KW-1133">Transmembrane helix</keyword>
<dbReference type="OrthoDB" id="10362380at2759"/>
<proteinExistence type="predicted"/>
<feature type="transmembrane region" description="Helical" evidence="1">
    <location>
        <begin position="137"/>
        <end position="154"/>
    </location>
</feature>
<dbReference type="InParanoid" id="L2GU34"/>
<evidence type="ECO:0000256" key="1">
    <source>
        <dbReference type="SAM" id="Phobius"/>
    </source>
</evidence>
<dbReference type="EMBL" id="GL877422">
    <property type="protein sequence ID" value="ELA47181.1"/>
    <property type="molecule type" value="Genomic_DNA"/>
</dbReference>
<accession>L2GU34</accession>
<name>L2GU34_VAVCU</name>
<keyword evidence="3" id="KW-1185">Reference proteome</keyword>
<dbReference type="HOGENOM" id="CLU_1679279_0_0_1"/>